<dbReference type="InterPro" id="IPR057031">
    <property type="entry name" value="SFR19-like_C"/>
</dbReference>
<protein>
    <recommendedName>
        <fullName evidence="2">SFR19-like C-terminal domain-containing protein</fullName>
    </recommendedName>
</protein>
<dbReference type="Pfam" id="PF23030">
    <property type="entry name" value="SCAF11-like_C"/>
    <property type="match status" value="1"/>
</dbReference>
<proteinExistence type="predicted"/>
<feature type="compositionally biased region" description="Basic residues" evidence="1">
    <location>
        <begin position="61"/>
        <end position="70"/>
    </location>
</feature>
<dbReference type="Ensembl" id="ENSSSCT00070055202.1">
    <property type="protein sequence ID" value="ENSSSCP00070046846.1"/>
    <property type="gene ID" value="ENSSSCG00070027512.1"/>
</dbReference>
<sequence length="397" mass="43276">MEEEDESRGKTEESGEDRADGPPDRDPALSPSAFILRAIQQAVGSSLQGDLPNDKDGSRCHGLRWRRCRSPRSEPRSQESGGTDTATVLDVAADGLLAGLVSVLDPPDTWVPSHLDLRPGESEDMLELVAEVRIGDRDPIPLPVPSLLPRPRAWRTGKTVTALLFKMEEANLASRAKAQELIQATNQILSHRKPPSSLGVTPAPVPTSLGLPPGPSSYLLPGSLPLGGCGSTPPTPTGLAAAADKREGSSSSEGRGDTDKYLKKLHTQERAVEEVKLAIKPYYQKKDITKDEYKDILRKAVHKICHSKSGEINPVKVSNLVRAYVQRYRYFRKHGRKPGDPRDPHGRPRSQDRLTRVARACPCPLSETPTAPFRLPLFGILDVFMAPPPHFPPPSVG</sequence>
<evidence type="ECO:0000313" key="3">
    <source>
        <dbReference type="Ensembl" id="ENSSSCP00070046846.1"/>
    </source>
</evidence>
<feature type="region of interest" description="Disordered" evidence="1">
    <location>
        <begin position="191"/>
        <end position="262"/>
    </location>
</feature>
<name>A0A4X1VYY5_PIG</name>
<dbReference type="AlphaFoldDB" id="A0A4X1VYY5"/>
<dbReference type="InterPro" id="IPR042841">
    <property type="entry name" value="SCAF1"/>
</dbReference>
<feature type="compositionally biased region" description="Basic and acidic residues" evidence="1">
    <location>
        <begin position="7"/>
        <end position="27"/>
    </location>
</feature>
<feature type="region of interest" description="Disordered" evidence="1">
    <location>
        <begin position="333"/>
        <end position="355"/>
    </location>
</feature>
<reference evidence="3" key="2">
    <citation type="submission" date="2025-08" db="UniProtKB">
        <authorList>
            <consortium name="Ensembl"/>
        </authorList>
    </citation>
    <scope>IDENTIFICATION</scope>
</reference>
<feature type="region of interest" description="Disordered" evidence="1">
    <location>
        <begin position="1"/>
        <end position="32"/>
    </location>
</feature>
<feature type="region of interest" description="Disordered" evidence="1">
    <location>
        <begin position="45"/>
        <end position="85"/>
    </location>
</feature>
<evidence type="ECO:0000259" key="2">
    <source>
        <dbReference type="Pfam" id="PF23030"/>
    </source>
</evidence>
<evidence type="ECO:0000256" key="1">
    <source>
        <dbReference type="SAM" id="MobiDB-lite"/>
    </source>
</evidence>
<dbReference type="PANTHER" id="PTHR47013:SF1">
    <property type="entry name" value="SPLICING FACTOR, ARGININE_SERINE-RICH 19"/>
    <property type="match status" value="1"/>
</dbReference>
<dbReference type="PANTHER" id="PTHR47013">
    <property type="entry name" value="SPLICING FACTOR, ARGININE/SERINE-RICH 19"/>
    <property type="match status" value="1"/>
</dbReference>
<organism evidence="3 4">
    <name type="scientific">Sus scrofa</name>
    <name type="common">Pig</name>
    <dbReference type="NCBI Taxonomy" id="9823"/>
    <lineage>
        <taxon>Eukaryota</taxon>
        <taxon>Metazoa</taxon>
        <taxon>Chordata</taxon>
        <taxon>Craniata</taxon>
        <taxon>Vertebrata</taxon>
        <taxon>Euteleostomi</taxon>
        <taxon>Mammalia</taxon>
        <taxon>Eutheria</taxon>
        <taxon>Laurasiatheria</taxon>
        <taxon>Artiodactyla</taxon>
        <taxon>Suina</taxon>
        <taxon>Suidae</taxon>
        <taxon>Sus</taxon>
    </lineage>
</organism>
<dbReference type="Proteomes" id="UP000314985">
    <property type="component" value="Chromosome 6"/>
</dbReference>
<feature type="compositionally biased region" description="Basic and acidic residues" evidence="1">
    <location>
        <begin position="243"/>
        <end position="262"/>
    </location>
</feature>
<accession>A0A4X1VYY5</accession>
<evidence type="ECO:0000313" key="4">
    <source>
        <dbReference type="Proteomes" id="UP000314985"/>
    </source>
</evidence>
<feature type="domain" description="SFR19-like C-terminal" evidence="2">
    <location>
        <begin position="258"/>
        <end position="337"/>
    </location>
</feature>
<reference evidence="3 4" key="1">
    <citation type="submission" date="2017-08" db="EMBL/GenBank/DDBJ databases">
        <title>USMARCv1.0.</title>
        <authorList>
            <person name="Hannum G.I."/>
            <person name="Koren S."/>
            <person name="Schroeder S.G."/>
            <person name="Chin S.C."/>
            <person name="Nonneman D.J."/>
            <person name="Becker S.A."/>
            <person name="Rosen B.D."/>
            <person name="Bickhart D.M."/>
            <person name="Putnam N.H."/>
            <person name="Green R.E."/>
            <person name="Tuggle C.K."/>
            <person name="Liu H."/>
            <person name="Rohrer G.A."/>
            <person name="Warr A."/>
            <person name="Hall R."/>
            <person name="Kim K."/>
            <person name="Hume D.A."/>
            <person name="Talbot R."/>
            <person name="Chow W."/>
            <person name="Howe K."/>
            <person name="Schwartz A.S."/>
            <person name="Watson M."/>
            <person name="Archibald A.L."/>
            <person name="Phillippy A.M."/>
            <person name="Smith T.P.L."/>
        </authorList>
    </citation>
    <scope>NUCLEOTIDE SEQUENCE [LARGE SCALE GENOMIC DNA]</scope>
</reference>
<feature type="compositionally biased region" description="Low complexity" evidence="1">
    <location>
        <begin position="206"/>
        <end position="224"/>
    </location>
</feature>
<feature type="compositionally biased region" description="Basic and acidic residues" evidence="1">
    <location>
        <begin position="337"/>
        <end position="355"/>
    </location>
</feature>